<accession>A0A8J3N2I9</accession>
<reference evidence="1" key="1">
    <citation type="submission" date="2020-10" db="EMBL/GenBank/DDBJ databases">
        <title>Taxonomic study of unclassified bacteria belonging to the class Ktedonobacteria.</title>
        <authorList>
            <person name="Yabe S."/>
            <person name="Wang C.M."/>
            <person name="Zheng Y."/>
            <person name="Sakai Y."/>
            <person name="Cavaletti L."/>
            <person name="Monciardini P."/>
            <person name="Donadio S."/>
        </authorList>
    </citation>
    <scope>NUCLEOTIDE SEQUENCE</scope>
    <source>
        <strain evidence="1">ID150040</strain>
    </source>
</reference>
<name>A0A8J3N2I9_9CHLR</name>
<proteinExistence type="predicted"/>
<dbReference type="Proteomes" id="UP000597444">
    <property type="component" value="Unassembled WGS sequence"/>
</dbReference>
<dbReference type="Gene3D" id="2.50.20.10">
    <property type="entry name" value="Lipoprotein localisation LolA/LolB/LppX"/>
    <property type="match status" value="1"/>
</dbReference>
<comment type="caution">
    <text evidence="1">The sequence shown here is derived from an EMBL/GenBank/DDBJ whole genome shotgun (WGS) entry which is preliminary data.</text>
</comment>
<dbReference type="RefSeq" id="WP_220204059.1">
    <property type="nucleotide sequence ID" value="NZ_BNJK01000001.1"/>
</dbReference>
<dbReference type="PROSITE" id="PS51257">
    <property type="entry name" value="PROKAR_LIPOPROTEIN"/>
    <property type="match status" value="1"/>
</dbReference>
<sequence length="377" mass="39816">MIRNHRRLLSLPFILSLLILLVACGGTTQQQPRPTPTPTITPGEQLLRKVANTLNSAKTVHGVFNLQLSGGNMNGKLSFELWNETPNKHRSVVLQSSVAEIPGGSVSVSDGKRIWQYDPNKKIVYTGPVQENQNGTGSTGGGSQQLLNLVQSIFTRSDGTLKSSSATVNGHPAYDVYIVPQGSAGAKGASAFNYEGDIFIDKETQLPVQVKLNVQGMGNITLDLPKLDLNQTIAPNTFTFTTPTGAKEEPLKQGNTDGGDSMTLKQASAQAGYHLLSIPSSQSKYTLQGINALGAPGNQIYTLNYNKGSLSFTIAEGKPLANLPANGGKSISLRGTTATISSENGTTTLAWTEKGIGIRLTGALSNNQAVGIANLLA</sequence>
<dbReference type="InterPro" id="IPR052944">
    <property type="entry name" value="Sporulation_related"/>
</dbReference>
<gene>
    <name evidence="1" type="ORF">KSF_033130</name>
</gene>
<dbReference type="InterPro" id="IPR029046">
    <property type="entry name" value="LolA/LolB/LppX"/>
</dbReference>
<protein>
    <recommendedName>
        <fullName evidence="3">Outer membrane lipoprotein carrier protein LolA</fullName>
    </recommendedName>
</protein>
<dbReference type="EMBL" id="BNJK01000001">
    <property type="protein sequence ID" value="GHO93265.1"/>
    <property type="molecule type" value="Genomic_DNA"/>
</dbReference>
<dbReference type="SUPFAM" id="SSF89392">
    <property type="entry name" value="Prokaryotic lipoproteins and lipoprotein localization factors"/>
    <property type="match status" value="1"/>
</dbReference>
<dbReference type="AlphaFoldDB" id="A0A8J3N2I9"/>
<dbReference type="PANTHER" id="PTHR37507">
    <property type="entry name" value="SPORULATION PROTEIN YDCC"/>
    <property type="match status" value="1"/>
</dbReference>
<evidence type="ECO:0008006" key="3">
    <source>
        <dbReference type="Google" id="ProtNLM"/>
    </source>
</evidence>
<evidence type="ECO:0000313" key="1">
    <source>
        <dbReference type="EMBL" id="GHO93265.1"/>
    </source>
</evidence>
<dbReference type="PANTHER" id="PTHR37507:SF2">
    <property type="entry name" value="SPORULATION PROTEIN YDCC"/>
    <property type="match status" value="1"/>
</dbReference>
<organism evidence="1 2">
    <name type="scientific">Reticulibacter mediterranei</name>
    <dbReference type="NCBI Taxonomy" id="2778369"/>
    <lineage>
        <taxon>Bacteria</taxon>
        <taxon>Bacillati</taxon>
        <taxon>Chloroflexota</taxon>
        <taxon>Ktedonobacteria</taxon>
        <taxon>Ktedonobacterales</taxon>
        <taxon>Reticulibacteraceae</taxon>
        <taxon>Reticulibacter</taxon>
    </lineage>
</organism>
<evidence type="ECO:0000313" key="2">
    <source>
        <dbReference type="Proteomes" id="UP000597444"/>
    </source>
</evidence>
<keyword evidence="2" id="KW-1185">Reference proteome</keyword>